<evidence type="ECO:0000256" key="1">
    <source>
        <dbReference type="ARBA" id="ARBA00008791"/>
    </source>
</evidence>
<feature type="compositionally biased region" description="Basic and acidic residues" evidence="2">
    <location>
        <begin position="52"/>
        <end position="66"/>
    </location>
</feature>
<dbReference type="Proteomes" id="UP000011603">
    <property type="component" value="Unassembled WGS sequence"/>
</dbReference>
<dbReference type="SUPFAM" id="SSF52402">
    <property type="entry name" value="Adenine nucleotide alpha hydrolases-like"/>
    <property type="match status" value="2"/>
</dbReference>
<feature type="domain" description="UspA" evidence="3">
    <location>
        <begin position="1"/>
        <end position="141"/>
    </location>
</feature>
<dbReference type="PANTHER" id="PTHR46268">
    <property type="entry name" value="STRESS RESPONSE PROTEIN NHAX"/>
    <property type="match status" value="1"/>
</dbReference>
<keyword evidence="8" id="KW-1185">Reference proteome</keyword>
<dbReference type="EMBL" id="CP007553">
    <property type="protein sequence ID" value="AHZ24081.1"/>
    <property type="molecule type" value="Genomic_DNA"/>
</dbReference>
<dbReference type="GeneID" id="40158356"/>
<evidence type="ECO:0000313" key="9">
    <source>
        <dbReference type="Proteomes" id="UP000027075"/>
    </source>
</evidence>
<dbReference type="KEGG" id="hme:HFX_5230"/>
<dbReference type="RefSeq" id="WP_004056131.1">
    <property type="nucleotide sequence ID" value="NC_017943.1"/>
</dbReference>
<gene>
    <name evidence="4" type="primary">uspA</name>
    <name evidence="4" type="ordered locus">HFX_5230</name>
    <name evidence="5" type="ORF">BM92_17895</name>
    <name evidence="6" type="ORF">C439_00105</name>
    <name evidence="7" type="ORF">E6P09_18025</name>
</gene>
<keyword evidence="4" id="KW-0614">Plasmid</keyword>
<dbReference type="InterPro" id="IPR014729">
    <property type="entry name" value="Rossmann-like_a/b/a_fold"/>
</dbReference>
<dbReference type="EMBL" id="CP001870">
    <property type="protein sequence ID" value="AFK21062.1"/>
    <property type="molecule type" value="Genomic_DNA"/>
</dbReference>
<sequence>MYDEILLPMDGSSEAEAAVVRALDLARIGDATVHILYVVDTSPEPPGLGSSARDELRNYSERRGRDMTQQVQKRADESGIAAVRTVSEGIPHRVITKYIEANDIDLVMMGTHGEAGRGEFLTGRATERVVALSDVPVMSVRVAPDVTVPTEGYAMYDDVVVATDGSDAAERAAEHGLGIAERYGADVHVVYVIDTTTYGLGDAPRSIVGLLKQGGQNAITDIETTARDRNLPVTTTVLRGVPEDEILSYADGVDADVITLGTRGRSAGPEHLLGSTTARLVGRSDIPVFTTS</sequence>
<reference evidence="4" key="2">
    <citation type="journal article" date="2012" name="J. Bacteriol.">
        <title>Complete genome sequence of the metabolically versatile halophilic archaeon Haloferax mediterranei, a poly(3-hydroxybutyrate-co-3-hydroxyvalerate) producer.</title>
        <authorList>
            <person name="Han J."/>
            <person name="Zhang F."/>
            <person name="Hou J."/>
            <person name="Liu X."/>
            <person name="Li M."/>
            <person name="Liu H."/>
            <person name="Cai L."/>
            <person name="Zhang B."/>
            <person name="Chen Y."/>
            <person name="Zhou J."/>
            <person name="Hu S."/>
            <person name="Xiang H."/>
        </authorList>
    </citation>
    <scope>NUCLEOTIDE SEQUENCE [LARGE SCALE GENOMIC DNA]</scope>
    <source>
        <strain evidence="4">CGMCC 1.2087</strain>
    </source>
</reference>
<dbReference type="EMBL" id="CP039141">
    <property type="protein sequence ID" value="QCQ77217.1"/>
    <property type="molecule type" value="Genomic_DNA"/>
</dbReference>
<organism evidence="4">
    <name type="scientific">Haloferax mediterranei (strain ATCC 33500 / DSM 1411 / JCM 8866 / NBRC 14739 / NCIMB 2177 / R-4)</name>
    <name type="common">Halobacterium mediterranei</name>
    <dbReference type="NCBI Taxonomy" id="523841"/>
    <lineage>
        <taxon>Archaea</taxon>
        <taxon>Methanobacteriati</taxon>
        <taxon>Methanobacteriota</taxon>
        <taxon>Stenosarchaea group</taxon>
        <taxon>Halobacteria</taxon>
        <taxon>Halobacteriales</taxon>
        <taxon>Haloferacaceae</taxon>
        <taxon>Haloferax</taxon>
    </lineage>
</organism>
<reference evidence="4" key="5">
    <citation type="submission" date="2014-05" db="EMBL/GenBank/DDBJ databases">
        <authorList>
            <person name="Wang L."/>
            <person name="Yang H."/>
            <person name="Xiang H."/>
        </authorList>
    </citation>
    <scope>NUCLEOTIDE SEQUENCE</scope>
    <source>
        <strain evidence="4">CGMCC 1.2087</strain>
        <plasmid evidence="4">pHM300</plasmid>
    </source>
</reference>
<feature type="domain" description="UspA" evidence="3">
    <location>
        <begin position="155"/>
        <end position="289"/>
    </location>
</feature>
<dbReference type="Gene3D" id="3.40.50.620">
    <property type="entry name" value="HUPs"/>
    <property type="match status" value="2"/>
</dbReference>
<reference evidence="5 9" key="4">
    <citation type="submission" date="2014-04" db="EMBL/GenBank/DDBJ databases">
        <title>Transcriptional profiles of Haloferax mediterranei on the basis of nitrogen availability.</title>
        <authorList>
            <person name="Bautista V."/>
        </authorList>
    </citation>
    <scope>NUCLEOTIDE SEQUENCE [LARGE SCALE GENOMIC DNA]</scope>
    <source>
        <strain evidence="5">ATCC 33500</strain>
        <strain evidence="9">ATCC 33500 / DSM 1411 / JCM 8866 / NBRC 14739 / NCIMB 2177 / R-4</strain>
        <plasmid evidence="5">HMPLAS2</plasmid>
        <plasmid evidence="9">Plasmid HMPLAS2</plasmid>
    </source>
</reference>
<dbReference type="AlphaFoldDB" id="I3RA02"/>
<dbReference type="EMBL" id="AOLO01000001">
    <property type="protein sequence ID" value="EMA05154.1"/>
    <property type="molecule type" value="Genomic_DNA"/>
</dbReference>
<dbReference type="InterPro" id="IPR006016">
    <property type="entry name" value="UspA"/>
</dbReference>
<accession>I3RA02</accession>
<dbReference type="HOGENOM" id="CLU_049301_2_1_2"/>
<dbReference type="Proteomes" id="UP000006469">
    <property type="component" value="Plasmid pHM300"/>
</dbReference>
<comment type="similarity">
    <text evidence="1">Belongs to the universal stress protein A family.</text>
</comment>
<feature type="region of interest" description="Disordered" evidence="2">
    <location>
        <begin position="44"/>
        <end position="77"/>
    </location>
</feature>
<protein>
    <submittedName>
        <fullName evidence="5 7">Universal stress protein</fullName>
    </submittedName>
    <submittedName>
        <fullName evidence="4">Universal stress protein UspA-like protein</fullName>
    </submittedName>
</protein>
<dbReference type="Proteomes" id="UP000027075">
    <property type="component" value="Plasmid HMPLAS2"/>
</dbReference>
<dbReference type="InterPro" id="IPR006015">
    <property type="entry name" value="Universal_stress_UspA"/>
</dbReference>
<evidence type="ECO:0000313" key="5">
    <source>
        <dbReference type="EMBL" id="AHZ24081.1"/>
    </source>
</evidence>
<name>I3RA02_HALMT</name>
<dbReference type="Pfam" id="PF00582">
    <property type="entry name" value="Usp"/>
    <property type="match status" value="2"/>
</dbReference>
<evidence type="ECO:0000313" key="8">
    <source>
        <dbReference type="Proteomes" id="UP000011603"/>
    </source>
</evidence>
<dbReference type="CDD" id="cd00293">
    <property type="entry name" value="USP-like"/>
    <property type="match status" value="2"/>
</dbReference>
<evidence type="ECO:0000313" key="7">
    <source>
        <dbReference type="EMBL" id="QCQ77217.1"/>
    </source>
</evidence>
<evidence type="ECO:0000256" key="2">
    <source>
        <dbReference type="SAM" id="MobiDB-lite"/>
    </source>
</evidence>
<geneLocation type="plasmid" evidence="4">
    <name>pHM300</name>
</geneLocation>
<evidence type="ECO:0000313" key="4">
    <source>
        <dbReference type="EMBL" id="AFK21062.1"/>
    </source>
</evidence>
<dbReference type="PATRIC" id="fig|523841.21.peg.20"/>
<dbReference type="PRINTS" id="PR01438">
    <property type="entry name" value="UNVRSLSTRESS"/>
</dbReference>
<geneLocation type="plasmid" evidence="5 9">
    <name>HMPLAS2</name>
</geneLocation>
<geneLocation type="plasmid" evidence="7 10">
    <name>pHME322</name>
</geneLocation>
<reference evidence="4" key="1">
    <citation type="journal article" date="2012" name="Appl. Environ. Microbiol.">
        <title>Identification of the haloarchaeal phasin (PhaP) that functions in polyhydroxyalkanoate accumulation and granule formation in Haloferax mediterranei.</title>
        <authorList>
            <person name="Cai S."/>
            <person name="Cai L."/>
            <person name="Liu H."/>
            <person name="Liu X."/>
            <person name="Han J."/>
            <person name="Zhou J."/>
            <person name="Xiang H."/>
        </authorList>
    </citation>
    <scope>NUCLEOTIDE SEQUENCE</scope>
    <source>
        <strain evidence="4">CGMCC 1.2087</strain>
    </source>
</reference>
<reference evidence="7 10" key="6">
    <citation type="submission" date="2019-04" db="EMBL/GenBank/DDBJ databases">
        <title>Methylomes of two halophilic Archaea, Haloarcula marismortui and Haloferax mediterranei.</title>
        <authorList>
            <person name="DasSarma S."/>
            <person name="DasSarma P."/>
            <person name="DasSarma S."/>
            <person name="Fomenkov A."/>
            <person name="Vincze T."/>
            <person name="Anton B.P."/>
            <person name="Roberts R.J."/>
        </authorList>
    </citation>
    <scope>NUCLEOTIDE SEQUENCE [LARGE SCALE GENOMIC DNA]</scope>
    <source>
        <strain evidence="7">ATCC 33500</strain>
        <strain evidence="10">ATCC 33500 / DSM 1411 / JCM 8866 / NBRC 14739 / NCIMB 2177 / R-4</strain>
        <plasmid evidence="7 10">pHME322</plasmid>
    </source>
</reference>
<evidence type="ECO:0000259" key="3">
    <source>
        <dbReference type="Pfam" id="PF00582"/>
    </source>
</evidence>
<evidence type="ECO:0000313" key="10">
    <source>
        <dbReference type="Proteomes" id="UP000299011"/>
    </source>
</evidence>
<dbReference type="OrthoDB" id="105697at2157"/>
<dbReference type="PANTHER" id="PTHR46268:SF6">
    <property type="entry name" value="UNIVERSAL STRESS PROTEIN UP12"/>
    <property type="match status" value="1"/>
</dbReference>
<dbReference type="Proteomes" id="UP000299011">
    <property type="component" value="Plasmid pHME322"/>
</dbReference>
<evidence type="ECO:0000313" key="6">
    <source>
        <dbReference type="EMBL" id="EMA05154.1"/>
    </source>
</evidence>
<proteinExistence type="inferred from homology"/>
<reference evidence="6 8" key="3">
    <citation type="journal article" date="2014" name="PLoS Genet.">
        <title>Phylogenetically driven sequencing of extremely halophilic archaea reveals strategies for static and dynamic osmo-response.</title>
        <authorList>
            <person name="Becker E.A."/>
            <person name="Seitzer P.M."/>
            <person name="Tritt A."/>
            <person name="Larsen D."/>
            <person name="Krusor M."/>
            <person name="Yao A.I."/>
            <person name="Wu D."/>
            <person name="Madern D."/>
            <person name="Eisen J.A."/>
            <person name="Darling A.E."/>
            <person name="Facciotti M.T."/>
        </authorList>
    </citation>
    <scope>NUCLEOTIDE SEQUENCE [LARGE SCALE GENOMIC DNA]</scope>
    <source>
        <strain evidence="6">ATCC 33500</strain>
        <strain evidence="8">ATCC 33500 / DSM 1411 / JCM 8866 / NBRC 14739 / NCIMB 2177 / R-4</strain>
    </source>
</reference>